<dbReference type="InterPro" id="IPR001757">
    <property type="entry name" value="P_typ_ATPase"/>
</dbReference>
<keyword evidence="6" id="KW-1278">Translocase</keyword>
<dbReference type="SFLD" id="SFLDF00027">
    <property type="entry name" value="p-type_atpase"/>
    <property type="match status" value="1"/>
</dbReference>
<dbReference type="Proteomes" id="UP000650616">
    <property type="component" value="Unassembled WGS sequence"/>
</dbReference>
<dbReference type="PRINTS" id="PR00119">
    <property type="entry name" value="CATATPASE"/>
</dbReference>
<dbReference type="NCBIfam" id="TIGR01512">
    <property type="entry name" value="ATPase-IB2_Cd"/>
    <property type="match status" value="1"/>
</dbReference>
<dbReference type="InterPro" id="IPR051014">
    <property type="entry name" value="Cation_Transport_ATPase_IB"/>
</dbReference>
<name>A0AAW3ZYE4_9BACT</name>
<feature type="transmembrane region" description="Helical" evidence="11">
    <location>
        <begin position="62"/>
        <end position="87"/>
    </location>
</feature>
<keyword evidence="5 11" id="KW-0479">Metal-binding</keyword>
<dbReference type="InterPro" id="IPR008250">
    <property type="entry name" value="ATPase_P-typ_transduc_dom_A_sf"/>
</dbReference>
<dbReference type="SUPFAM" id="SSF81653">
    <property type="entry name" value="Calcium ATPase, transduction domain A"/>
    <property type="match status" value="1"/>
</dbReference>
<evidence type="ECO:0000256" key="2">
    <source>
        <dbReference type="ARBA" id="ARBA00004370"/>
    </source>
</evidence>
<keyword evidence="11" id="KW-1003">Cell membrane</keyword>
<gene>
    <name evidence="13" type="primary">cadA</name>
    <name evidence="13" type="ORF">CCAL9337_08115</name>
</gene>
<feature type="transmembrane region" description="Helical" evidence="11">
    <location>
        <begin position="12"/>
        <end position="42"/>
    </location>
</feature>
<sequence length="604" mass="65230">MSLKTDKICIALSFLLVIFSYFTQEIGVKTALLGVALIIAGYEIIFKAFKSLKNGFSLDENFLMSIASLAAFSIGEMVEAVAILLFYRIGEAFEDYSLNRSRRSVSSLVDLAPKQANLKQNGEITTVDVQSVKVGETIVVKAGEKVPIDGIITSGISLFNTASINGEPLPLELGKGDKITSGFINLNATVEIKTTSEFENSVVSKILDMVENAAFKKSKSEKFITKFARIYTPIVVGFAFVLAFIPPVLFGGDFSEWLKRGIIFLVVSCPCALVVSVPLSFFGGIGGASKNGILIKGSSFIETLSKVKLVAFDKTGTLSKGEFVPYKFSPTNGFSKDELFKFIALAEKNSIHPIAVSIVKAYKEPLDENLIKHVKESAGFGISAVIDGKDVLVGSAKFIKDFNPHDTDETAVHLVVNNSYAGYISLKDELRKESRKTIKWLHKNSIKTAMITGDKKAPALAVANELGISSVNYELLPDQKVSVFENFLDKKDKNTSIAYVGDGINDAPVIARADVGVAMLGTDAAIETADVVLMHNNLAKLKTAIQISKKTIGIAKFNIIFSISFKVGVLILAIFGLANIPLAIFADVGVTIIAVLNALRAFKI</sequence>
<dbReference type="NCBIfam" id="TIGR01494">
    <property type="entry name" value="ATPase_P-type"/>
    <property type="match status" value="1"/>
</dbReference>
<evidence type="ECO:0000256" key="1">
    <source>
        <dbReference type="ARBA" id="ARBA00004196"/>
    </source>
</evidence>
<dbReference type="GO" id="GO:0016463">
    <property type="term" value="F:P-type zinc transporter activity"/>
    <property type="evidence" value="ECO:0007669"/>
    <property type="project" value="UniProtKB-EC"/>
</dbReference>
<feature type="transmembrane region" description="Helical" evidence="11">
    <location>
        <begin position="557"/>
        <end position="578"/>
    </location>
</feature>
<dbReference type="SFLD" id="SFLDS00003">
    <property type="entry name" value="Haloacid_Dehalogenase"/>
    <property type="match status" value="1"/>
</dbReference>
<keyword evidence="11" id="KW-0547">Nucleotide-binding</keyword>
<dbReference type="AlphaFoldDB" id="A0AAW3ZYE4"/>
<dbReference type="PRINTS" id="PR00941">
    <property type="entry name" value="CDATPASE"/>
</dbReference>
<dbReference type="SUPFAM" id="SSF56784">
    <property type="entry name" value="HAD-like"/>
    <property type="match status" value="1"/>
</dbReference>
<keyword evidence="7 11" id="KW-1133">Transmembrane helix</keyword>
<evidence type="ECO:0000256" key="7">
    <source>
        <dbReference type="ARBA" id="ARBA00022989"/>
    </source>
</evidence>
<dbReference type="GO" id="GO:0030313">
    <property type="term" value="C:cell envelope"/>
    <property type="evidence" value="ECO:0007669"/>
    <property type="project" value="UniProtKB-SubCell"/>
</dbReference>
<feature type="transmembrane region" description="Helical" evidence="11">
    <location>
        <begin position="230"/>
        <end position="250"/>
    </location>
</feature>
<reference evidence="13 14" key="1">
    <citation type="submission" date="2015-08" db="EMBL/GenBank/DDBJ databases">
        <title>Comparative genomics of the Campylobacter concisus group.</title>
        <authorList>
            <person name="Yee E."/>
            <person name="Chapman M.H."/>
            <person name="Huynh S."/>
            <person name="Bono J.L."/>
            <person name="On S.L."/>
            <person name="St Leger J."/>
            <person name="Foster G."/>
            <person name="Parker C.T."/>
            <person name="Miller W.G."/>
        </authorList>
    </citation>
    <scope>NUCLEOTIDE SEQUENCE [LARGE SCALE GENOMIC DNA]</scope>
    <source>
        <strain evidence="13 14">RM9337</strain>
    </source>
</reference>
<dbReference type="GO" id="GO:0015086">
    <property type="term" value="F:cadmium ion transmembrane transporter activity"/>
    <property type="evidence" value="ECO:0007669"/>
    <property type="project" value="TreeGrafter"/>
</dbReference>
<evidence type="ECO:0000313" key="13">
    <source>
        <dbReference type="EMBL" id="MBE3608681.1"/>
    </source>
</evidence>
<dbReference type="Pfam" id="PF00702">
    <property type="entry name" value="Hydrolase"/>
    <property type="match status" value="1"/>
</dbReference>
<feature type="transmembrane region" description="Helical" evidence="11">
    <location>
        <begin position="262"/>
        <end position="286"/>
    </location>
</feature>
<evidence type="ECO:0000313" key="14">
    <source>
        <dbReference type="Proteomes" id="UP000650616"/>
    </source>
</evidence>
<evidence type="ECO:0000259" key="12">
    <source>
        <dbReference type="Pfam" id="PF00122"/>
    </source>
</evidence>
<comment type="caution">
    <text evidence="13">The sequence shown here is derived from an EMBL/GenBank/DDBJ whole genome shotgun (WGS) entry which is preliminary data.</text>
</comment>
<accession>A0AAW3ZYE4</accession>
<dbReference type="InterPro" id="IPR023298">
    <property type="entry name" value="ATPase_P-typ_TM_dom_sf"/>
</dbReference>
<dbReference type="PANTHER" id="PTHR48085">
    <property type="entry name" value="CADMIUM/ZINC-TRANSPORTING ATPASE HMA2-RELATED"/>
    <property type="match status" value="1"/>
</dbReference>
<evidence type="ECO:0000256" key="5">
    <source>
        <dbReference type="ARBA" id="ARBA00022723"/>
    </source>
</evidence>
<evidence type="ECO:0000256" key="4">
    <source>
        <dbReference type="ARBA" id="ARBA00022692"/>
    </source>
</evidence>
<dbReference type="SUPFAM" id="SSF81665">
    <property type="entry name" value="Calcium ATPase, transmembrane domain M"/>
    <property type="match status" value="1"/>
</dbReference>
<dbReference type="Pfam" id="PF00122">
    <property type="entry name" value="E1-E2_ATPase"/>
    <property type="match status" value="1"/>
</dbReference>
<comment type="subcellular location">
    <subcellularLocation>
        <location evidence="1">Cell envelope</location>
    </subcellularLocation>
    <subcellularLocation>
        <location evidence="11">Cell membrane</location>
    </subcellularLocation>
    <subcellularLocation>
        <location evidence="2">Membrane</location>
    </subcellularLocation>
</comment>
<comment type="catalytic activity">
    <reaction evidence="10">
        <text>Zn(2+)(in) + ATP + H2O = Zn(2+)(out) + ADP + phosphate + H(+)</text>
        <dbReference type="Rhea" id="RHEA:20621"/>
        <dbReference type="ChEBI" id="CHEBI:15377"/>
        <dbReference type="ChEBI" id="CHEBI:15378"/>
        <dbReference type="ChEBI" id="CHEBI:29105"/>
        <dbReference type="ChEBI" id="CHEBI:30616"/>
        <dbReference type="ChEBI" id="CHEBI:43474"/>
        <dbReference type="ChEBI" id="CHEBI:456216"/>
        <dbReference type="EC" id="7.2.2.12"/>
    </reaction>
</comment>
<evidence type="ECO:0000256" key="3">
    <source>
        <dbReference type="ARBA" id="ARBA00006024"/>
    </source>
</evidence>
<dbReference type="RefSeq" id="WP_170016973.1">
    <property type="nucleotide sequence ID" value="NZ_CP012545.1"/>
</dbReference>
<dbReference type="InterPro" id="IPR059000">
    <property type="entry name" value="ATPase_P-type_domA"/>
</dbReference>
<keyword evidence="4 11" id="KW-0812">Transmembrane</keyword>
<evidence type="ECO:0000256" key="6">
    <source>
        <dbReference type="ARBA" id="ARBA00022967"/>
    </source>
</evidence>
<dbReference type="SFLD" id="SFLDG00002">
    <property type="entry name" value="C1.7:_P-type_atpase_like"/>
    <property type="match status" value="1"/>
</dbReference>
<dbReference type="GO" id="GO:0005886">
    <property type="term" value="C:plasma membrane"/>
    <property type="evidence" value="ECO:0007669"/>
    <property type="project" value="UniProtKB-SubCell"/>
</dbReference>
<dbReference type="GO" id="GO:0046872">
    <property type="term" value="F:metal ion binding"/>
    <property type="evidence" value="ECO:0007669"/>
    <property type="project" value="UniProtKB-KW"/>
</dbReference>
<keyword evidence="14" id="KW-1185">Reference proteome</keyword>
<organism evidence="13 14">
    <name type="scientific">Campylobacter californiensis</name>
    <dbReference type="NCBI Taxonomy" id="1032243"/>
    <lineage>
        <taxon>Bacteria</taxon>
        <taxon>Pseudomonadati</taxon>
        <taxon>Campylobacterota</taxon>
        <taxon>Epsilonproteobacteria</taxon>
        <taxon>Campylobacterales</taxon>
        <taxon>Campylobacteraceae</taxon>
        <taxon>Campylobacter</taxon>
    </lineage>
</organism>
<dbReference type="InterPro" id="IPR023214">
    <property type="entry name" value="HAD_sf"/>
</dbReference>
<keyword evidence="11" id="KW-0067">ATP-binding</keyword>
<dbReference type="EC" id="7.2.2.12" evidence="9"/>
<comment type="similarity">
    <text evidence="3 11">Belongs to the cation transport ATPase (P-type) (TC 3.A.3) family. Type IB subfamily.</text>
</comment>
<evidence type="ECO:0000256" key="11">
    <source>
        <dbReference type="RuleBase" id="RU362081"/>
    </source>
</evidence>
<dbReference type="Gene3D" id="2.70.150.10">
    <property type="entry name" value="Calcium-transporting ATPase, cytoplasmic transduction domain A"/>
    <property type="match status" value="1"/>
</dbReference>
<evidence type="ECO:0000256" key="9">
    <source>
        <dbReference type="ARBA" id="ARBA00039097"/>
    </source>
</evidence>
<dbReference type="PANTHER" id="PTHR48085:SF5">
    <property type="entry name" value="CADMIUM_ZINC-TRANSPORTING ATPASE HMA4-RELATED"/>
    <property type="match status" value="1"/>
</dbReference>
<feature type="transmembrane region" description="Helical" evidence="11">
    <location>
        <begin position="584"/>
        <end position="602"/>
    </location>
</feature>
<dbReference type="NCBIfam" id="TIGR01525">
    <property type="entry name" value="ATPase-IB_hvy"/>
    <property type="match status" value="1"/>
</dbReference>
<keyword evidence="8 11" id="KW-0472">Membrane</keyword>
<dbReference type="InterPro" id="IPR023299">
    <property type="entry name" value="ATPase_P-typ_cyto_dom_N"/>
</dbReference>
<protein>
    <recommendedName>
        <fullName evidence="9">P-type Zn(2+) transporter</fullName>
        <ecNumber evidence="9">7.2.2.12</ecNumber>
    </recommendedName>
</protein>
<dbReference type="InterPro" id="IPR044492">
    <property type="entry name" value="P_typ_ATPase_HD_dom"/>
</dbReference>
<feature type="domain" description="P-type ATPase A" evidence="12">
    <location>
        <begin position="111"/>
        <end position="211"/>
    </location>
</feature>
<dbReference type="InterPro" id="IPR036412">
    <property type="entry name" value="HAD-like_sf"/>
</dbReference>
<evidence type="ECO:0000256" key="8">
    <source>
        <dbReference type="ARBA" id="ARBA00023136"/>
    </source>
</evidence>
<dbReference type="InterPro" id="IPR027256">
    <property type="entry name" value="P-typ_ATPase_IB"/>
</dbReference>
<evidence type="ECO:0000256" key="10">
    <source>
        <dbReference type="ARBA" id="ARBA00047308"/>
    </source>
</evidence>
<proteinExistence type="inferred from homology"/>
<dbReference type="Gene3D" id="3.40.1110.10">
    <property type="entry name" value="Calcium-transporting ATPase, cytoplasmic domain N"/>
    <property type="match status" value="1"/>
</dbReference>
<dbReference type="GO" id="GO:0016887">
    <property type="term" value="F:ATP hydrolysis activity"/>
    <property type="evidence" value="ECO:0007669"/>
    <property type="project" value="InterPro"/>
</dbReference>
<dbReference type="EMBL" id="LIWG01000011">
    <property type="protein sequence ID" value="MBE3608681.1"/>
    <property type="molecule type" value="Genomic_DNA"/>
</dbReference>
<dbReference type="Gene3D" id="3.40.50.1000">
    <property type="entry name" value="HAD superfamily/HAD-like"/>
    <property type="match status" value="1"/>
</dbReference>
<dbReference type="GO" id="GO:0005524">
    <property type="term" value="F:ATP binding"/>
    <property type="evidence" value="ECO:0007669"/>
    <property type="project" value="UniProtKB-UniRule"/>
</dbReference>